<dbReference type="eggNOG" id="KOG1703">
    <property type="taxonomic scope" value="Eukaryota"/>
</dbReference>
<dbReference type="Pfam" id="PF00412">
    <property type="entry name" value="LIM"/>
    <property type="match status" value="3"/>
</dbReference>
<dbReference type="FunFam" id="2.10.110.10:FF:000134">
    <property type="entry name" value="Lrg1p"/>
    <property type="match status" value="1"/>
</dbReference>
<dbReference type="InterPro" id="IPR001781">
    <property type="entry name" value="Znf_LIM"/>
</dbReference>
<dbReference type="AlphaFoldDB" id="G0VEX5"/>
<gene>
    <name evidence="7" type="primary">NCAS0D00130</name>
    <name evidence="7" type="ordered locus">NCAS_0D00130</name>
</gene>
<dbReference type="PROSITE" id="PS50023">
    <property type="entry name" value="LIM_DOMAIN_2"/>
    <property type="match status" value="2"/>
</dbReference>
<keyword evidence="3 4" id="KW-0862">Zinc</keyword>
<dbReference type="GO" id="GO:0046872">
    <property type="term" value="F:metal ion binding"/>
    <property type="evidence" value="ECO:0007669"/>
    <property type="project" value="UniProtKB-KW"/>
</dbReference>
<sequence>MQAITSNNGHLQEFPNLLASPKELERICFRCHKPIAANNSKEKPSALKALGNYYHEECFTCQDCSVILKPKYFPFEDQKTKKTILLCQYDYFKRNDLLCHVCDKPLRGLYYTAFGNRYDEEHFACTICKEPCGVKKCFMFEDQLYCKYHFLKYFSKRCKGCQYPISDQYIEFPEGNDVHCWHPECYGIHKYWHVDLSPETLGLSPLPQLEYNKSIKDDKTIQTNNNMEKQMQAFTFLLTKTWSTLYRFEEEQAACISDMLQYLTSHDQMKGIEATALFVLKVGCLFKAIDSLEEVSIPSSSSFIEDKSQNDNPSAESIPATRLRTLKSKYSKFPRNLSTKIMIYLQLLRKLSAESQTKDVSLSSFMSVITGLAHFLKLLTRYALYTAFEINRENHSVTALVKFLKEIEKNELIKTQPFSYIHVSVTATDSCSSCGKYIQKECVQFNGKRWHLNCLVCSNCKAQISRQDLDETTYNKETGKVLCGNCSIGDPNSLPGFTFVTELQQLIFLLKIALVRSKAMMQIQMKNQINRNRMDHFQENVSMQQTYIRTLNDIKRLKSRKESVKLAHNKQQARRSMVLETSEIDTEGTNVVQPNNPKSLLVKNDEPLSGESNIHENVFNNTRSLTLDDISRIVATEQARELRPNAFAHFKKLKENDDEIIDKNINKSGVYYAELGEQDLYLIQMISLAILQNESKLNTIGIPGTTLLPARMKNIKPVEQTNFWSKMKVMMSGDPKKVVENKVFSTSLNSLTERYGVSSNLGVSPTKVQIPIIVHELISSLRNKDMSVEGIFRKNGNIRRLKELSSSFDENAPKTPDLSKENAIQLSALLKKFLRELPEPLLTTPLYPLFIEATKEDSDIEKQKLFHLIYALLPVYNRNTIEVLLSFLHWTSSFSHIENEMGSKMDIHNLSTVIAPNILYNHSRTNTQAAYGKDFAQNEGEDYFLAIEVIDFLIVNNEDMAMVPKFLISLLDTVQKMNLSDYPSIQKIIGEKIDKQQIDFSEFNIQQPTLVTNSTSAVTKSKTQS</sequence>
<dbReference type="SUPFAM" id="SSF48350">
    <property type="entry name" value="GTPase activation domain, GAP"/>
    <property type="match status" value="1"/>
</dbReference>
<dbReference type="GO" id="GO:0005934">
    <property type="term" value="C:cellular bud tip"/>
    <property type="evidence" value="ECO:0007669"/>
    <property type="project" value="EnsemblFungi"/>
</dbReference>
<dbReference type="CDD" id="cd08368">
    <property type="entry name" value="LIM"/>
    <property type="match status" value="1"/>
</dbReference>
<reference key="2">
    <citation type="submission" date="2011-08" db="EMBL/GenBank/DDBJ databases">
        <title>Genome sequence of Naumovozyma castellii.</title>
        <authorList>
            <person name="Gordon J.L."/>
            <person name="Armisen D."/>
            <person name="Proux-Wera E."/>
            <person name="OhEigeartaigh S.S."/>
            <person name="Byrne K.P."/>
            <person name="Wolfe K.H."/>
        </authorList>
    </citation>
    <scope>NUCLEOTIDE SEQUENCE</scope>
    <source>
        <strain>Type strain:CBS 4309</strain>
    </source>
</reference>
<dbReference type="CDD" id="cd09393">
    <property type="entry name" value="LIM3_Lrg1p_like"/>
    <property type="match status" value="1"/>
</dbReference>
<dbReference type="PANTHER" id="PTHR14963:SF7">
    <property type="entry name" value="RHO GTPASE-ACTIVATING PROTEIN 19"/>
    <property type="match status" value="1"/>
</dbReference>
<evidence type="ECO:0000313" key="7">
    <source>
        <dbReference type="EMBL" id="CCC69594.1"/>
    </source>
</evidence>
<dbReference type="RefSeq" id="XP_003675958.1">
    <property type="nucleotide sequence ID" value="XM_003675910.1"/>
</dbReference>
<keyword evidence="8" id="KW-1185">Reference proteome</keyword>
<evidence type="ECO:0000313" key="8">
    <source>
        <dbReference type="Proteomes" id="UP000001640"/>
    </source>
</evidence>
<proteinExistence type="predicted"/>
<keyword evidence="4" id="KW-0440">LIM domain</keyword>
<dbReference type="STRING" id="1064592.G0VEX5"/>
<dbReference type="eggNOG" id="KOG2710">
    <property type="taxonomic scope" value="Eukaryota"/>
</dbReference>
<dbReference type="PANTHER" id="PTHR14963">
    <property type="entry name" value="RHO GTPASE ACTIVATING PROTEIN 18,19-RELATED"/>
    <property type="match status" value="1"/>
</dbReference>
<dbReference type="GO" id="GO:0005935">
    <property type="term" value="C:cellular bud neck"/>
    <property type="evidence" value="ECO:0007669"/>
    <property type="project" value="EnsemblFungi"/>
</dbReference>
<keyword evidence="1" id="KW-0343">GTPase activation</keyword>
<dbReference type="Gene3D" id="1.10.555.10">
    <property type="entry name" value="Rho GTPase activation protein"/>
    <property type="match status" value="1"/>
</dbReference>
<reference evidence="7 8" key="1">
    <citation type="journal article" date="2011" name="Proc. Natl. Acad. Sci. U.S.A.">
        <title>Evolutionary erosion of yeast sex chromosomes by mating-type switching accidents.</title>
        <authorList>
            <person name="Gordon J.L."/>
            <person name="Armisen D."/>
            <person name="Proux-Wera E."/>
            <person name="Oheigeartaigh S.S."/>
            <person name="Byrne K.P."/>
            <person name="Wolfe K.H."/>
        </authorList>
    </citation>
    <scope>NUCLEOTIDE SEQUENCE [LARGE SCALE GENOMIC DNA]</scope>
    <source>
        <strain evidence="8">ATCC 76901 / BCRC 22586 / CBS 4309 / NBRC 1992 / NRRL Y-12630</strain>
    </source>
</reference>
<dbReference type="GO" id="GO:0060237">
    <property type="term" value="P:regulation of fungal-type cell wall organization"/>
    <property type="evidence" value="ECO:0007669"/>
    <property type="project" value="EnsemblFungi"/>
</dbReference>
<feature type="domain" description="Rho-GAP" evidence="6">
    <location>
        <begin position="746"/>
        <end position="961"/>
    </location>
</feature>
<evidence type="ECO:0000256" key="3">
    <source>
        <dbReference type="ARBA" id="ARBA00022833"/>
    </source>
</evidence>
<dbReference type="PROSITE" id="PS00478">
    <property type="entry name" value="LIM_DOMAIN_1"/>
    <property type="match status" value="1"/>
</dbReference>
<feature type="domain" description="LIM zinc-binding" evidence="5">
    <location>
        <begin position="429"/>
        <end position="493"/>
    </location>
</feature>
<evidence type="ECO:0000256" key="2">
    <source>
        <dbReference type="ARBA" id="ARBA00022723"/>
    </source>
</evidence>
<dbReference type="InterPro" id="IPR000198">
    <property type="entry name" value="RhoGAP_dom"/>
</dbReference>
<dbReference type="OrthoDB" id="20689at2759"/>
<dbReference type="FunCoup" id="G0VEX5">
    <property type="interactions" value="31"/>
</dbReference>
<dbReference type="SMART" id="SM00132">
    <property type="entry name" value="LIM"/>
    <property type="match status" value="3"/>
</dbReference>
<dbReference type="Proteomes" id="UP000001640">
    <property type="component" value="Chromosome 4"/>
</dbReference>
<dbReference type="GO" id="GO:0005737">
    <property type="term" value="C:cytoplasm"/>
    <property type="evidence" value="ECO:0007669"/>
    <property type="project" value="TreeGrafter"/>
</dbReference>
<dbReference type="GO" id="GO:0005096">
    <property type="term" value="F:GTPase activator activity"/>
    <property type="evidence" value="ECO:0007669"/>
    <property type="project" value="UniProtKB-KW"/>
</dbReference>
<protein>
    <submittedName>
        <fullName evidence="7">Uncharacterized protein</fullName>
    </submittedName>
</protein>
<dbReference type="SMART" id="SM00324">
    <property type="entry name" value="RhoGAP"/>
    <property type="match status" value="1"/>
</dbReference>
<dbReference type="GeneID" id="96903203"/>
<feature type="domain" description="LIM zinc-binding" evidence="5">
    <location>
        <begin position="26"/>
        <end position="97"/>
    </location>
</feature>
<evidence type="ECO:0000259" key="6">
    <source>
        <dbReference type="PROSITE" id="PS50238"/>
    </source>
</evidence>
<dbReference type="GO" id="GO:0090334">
    <property type="term" value="P:regulation of cell wall (1-&gt;3)-beta-D-glucan biosynthetic process"/>
    <property type="evidence" value="ECO:0007669"/>
    <property type="project" value="EnsemblFungi"/>
</dbReference>
<accession>G0VEX5</accession>
<evidence type="ECO:0000259" key="5">
    <source>
        <dbReference type="PROSITE" id="PS50023"/>
    </source>
</evidence>
<dbReference type="InParanoid" id="G0VEX5"/>
<dbReference type="Gene3D" id="2.10.110.10">
    <property type="entry name" value="Cysteine Rich Protein"/>
    <property type="match status" value="3"/>
</dbReference>
<dbReference type="KEGG" id="ncs:NCAS_0D00130"/>
<dbReference type="GO" id="GO:0007165">
    <property type="term" value="P:signal transduction"/>
    <property type="evidence" value="ECO:0007669"/>
    <property type="project" value="InterPro"/>
</dbReference>
<name>G0VEX5_NAUCA</name>
<dbReference type="InterPro" id="IPR008936">
    <property type="entry name" value="Rho_GTPase_activation_prot"/>
</dbReference>
<dbReference type="EMBL" id="HE576755">
    <property type="protein sequence ID" value="CCC69594.1"/>
    <property type="molecule type" value="Genomic_DNA"/>
</dbReference>
<dbReference type="GO" id="GO:0000755">
    <property type="term" value="P:cytogamy"/>
    <property type="evidence" value="ECO:0007669"/>
    <property type="project" value="EnsemblFungi"/>
</dbReference>
<dbReference type="GO" id="GO:0043332">
    <property type="term" value="C:mating projection tip"/>
    <property type="evidence" value="ECO:0007669"/>
    <property type="project" value="EnsemblFungi"/>
</dbReference>
<dbReference type="SUPFAM" id="SSF57716">
    <property type="entry name" value="Glucocorticoid receptor-like (DNA-binding domain)"/>
    <property type="match status" value="2"/>
</dbReference>
<evidence type="ECO:0000256" key="4">
    <source>
        <dbReference type="PROSITE-ProRule" id="PRU00125"/>
    </source>
</evidence>
<dbReference type="Pfam" id="PF00620">
    <property type="entry name" value="RhoGAP"/>
    <property type="match status" value="1"/>
</dbReference>
<keyword evidence="2 4" id="KW-0479">Metal-binding</keyword>
<dbReference type="PROSITE" id="PS50238">
    <property type="entry name" value="RHOGAP"/>
    <property type="match status" value="1"/>
</dbReference>
<organism evidence="7 8">
    <name type="scientific">Naumovozyma castellii</name>
    <name type="common">Yeast</name>
    <name type="synonym">Saccharomyces castellii</name>
    <dbReference type="NCBI Taxonomy" id="27288"/>
    <lineage>
        <taxon>Eukaryota</taxon>
        <taxon>Fungi</taxon>
        <taxon>Dikarya</taxon>
        <taxon>Ascomycota</taxon>
        <taxon>Saccharomycotina</taxon>
        <taxon>Saccharomycetes</taxon>
        <taxon>Saccharomycetales</taxon>
        <taxon>Saccharomycetaceae</taxon>
        <taxon>Naumovozyma</taxon>
    </lineage>
</organism>
<dbReference type="GO" id="GO:0000131">
    <property type="term" value="C:incipient cellular bud site"/>
    <property type="evidence" value="ECO:0007669"/>
    <property type="project" value="EnsemblFungi"/>
</dbReference>
<dbReference type="OMA" id="WQMQSSV"/>
<dbReference type="HOGENOM" id="CLU_001321_1_0_1"/>
<dbReference type="GO" id="GO:0035024">
    <property type="term" value="P:negative regulation of Rho protein signal transduction"/>
    <property type="evidence" value="ECO:0007669"/>
    <property type="project" value="EnsemblFungi"/>
</dbReference>
<evidence type="ECO:0000256" key="1">
    <source>
        <dbReference type="ARBA" id="ARBA00022468"/>
    </source>
</evidence>